<evidence type="ECO:0000256" key="1">
    <source>
        <dbReference type="ARBA" id="ARBA00004305"/>
    </source>
</evidence>
<dbReference type="SUPFAM" id="SSF57196">
    <property type="entry name" value="EGF/Laminin"/>
    <property type="match status" value="1"/>
</dbReference>
<dbReference type="VEuPathDB" id="VectorBase:CSON004476"/>
<dbReference type="PROSITE" id="PS01186">
    <property type="entry name" value="EGF_2"/>
    <property type="match status" value="3"/>
</dbReference>
<organism evidence="19">
    <name type="scientific">Culicoides sonorensis</name>
    <name type="common">Biting midge</name>
    <dbReference type="NCBI Taxonomy" id="179676"/>
    <lineage>
        <taxon>Eukaryota</taxon>
        <taxon>Metazoa</taxon>
        <taxon>Ecdysozoa</taxon>
        <taxon>Arthropoda</taxon>
        <taxon>Hexapoda</taxon>
        <taxon>Insecta</taxon>
        <taxon>Pterygota</taxon>
        <taxon>Neoptera</taxon>
        <taxon>Endopterygota</taxon>
        <taxon>Diptera</taxon>
        <taxon>Nematocera</taxon>
        <taxon>Chironomoidea</taxon>
        <taxon>Ceratopogonidae</taxon>
        <taxon>Ceratopogoninae</taxon>
        <taxon>Culicoides</taxon>
        <taxon>Monoculicoides</taxon>
    </lineage>
</organism>
<keyword evidence="7" id="KW-0067">ATP-binding</keyword>
<evidence type="ECO:0000256" key="12">
    <source>
        <dbReference type="ARBA" id="ARBA00049929"/>
    </source>
</evidence>
<dbReference type="PROSITE" id="PS00178">
    <property type="entry name" value="AA_TRNA_LIGASE_I"/>
    <property type="match status" value="1"/>
</dbReference>
<evidence type="ECO:0000313" key="19">
    <source>
        <dbReference type="EMBL" id="SSX21351.1"/>
    </source>
</evidence>
<dbReference type="HAMAP" id="MF_00140_B">
    <property type="entry name" value="Trp_tRNA_synth_B"/>
    <property type="match status" value="1"/>
</dbReference>
<dbReference type="Pfam" id="PF02019">
    <property type="entry name" value="WIF"/>
    <property type="match status" value="1"/>
</dbReference>
<dbReference type="SMART" id="SM00181">
    <property type="entry name" value="EGF"/>
    <property type="match status" value="5"/>
</dbReference>
<sequence>MCLNRIFIISCVIILLNAITTNTYRYHEQKENDLSLWINENQVKILSGFSLKVFIINYGWISPHVKDPNFSTNLPLVPSEIESVNFTWKSGAKKYRYNFDRLISLDEKILQPPKVSIKTEGRIPRKAKEFSIIMPCVANATGVGMLSIGLIIENANGHPLPGTPLRINLRKECVQRGMRAINESDVPDLECNKSCLNNGWCNKEKQCQCPEGYMGQFCQTALCYPKCENGGNCTAPAVCSCPKGYQGRHCEGGICSEKCLNGGKCVQKDKCECPKGYYGLHCEYSKCVIPCQNNGKCRGVNKCRCPPGLAGDHCEIGRFVRQRSVCNQCKHGSCSETGHCQCFEGFAGKYCVQPTGALHIGNYFGAIKKWVDLQNSGENVTYCVVDLHSITLPQDPKILNENTLKLTATLLACGIDPEKAILFLQSSVPQHTELSWILGCLTTMARLTHLPQYKEKSATMKEIPLGLYMYPVLQSADILLYKATHVPVGEDQVQHLQLAHHLGKLFNNKYGVTFPLCHSIVADDPSCRLKSLRDPTKKMSKSDPDPKSAIYLTDTPKQILEKVKKGITDFTSEVTYDPENRPGVANLVIIHSLASGLSPEQICDNSKDIDTGKYKFKVAEALIEHLNPIREKIEDYLKHPEYLEQILSEGGEKASMIAEATLDEVKQKIGIRNLTSFKTRISSKNVC</sequence>
<dbReference type="SUPFAM" id="SSF52374">
    <property type="entry name" value="Nucleotidylyl transferase"/>
    <property type="match status" value="1"/>
</dbReference>
<dbReference type="PRINTS" id="PR01039">
    <property type="entry name" value="TRNASYNTHTRP"/>
</dbReference>
<accession>A0A336LWJ8</accession>
<dbReference type="Gene3D" id="1.10.240.10">
    <property type="entry name" value="Tyrosyl-Transfer RNA Synthetase"/>
    <property type="match status" value="1"/>
</dbReference>
<evidence type="ECO:0000256" key="13">
    <source>
        <dbReference type="ARBA" id="ARBA00059972"/>
    </source>
</evidence>
<dbReference type="Gene3D" id="2.10.25.10">
    <property type="entry name" value="Laminin"/>
    <property type="match status" value="3"/>
</dbReference>
<dbReference type="SMART" id="SM00469">
    <property type="entry name" value="WIF"/>
    <property type="match status" value="1"/>
</dbReference>
<dbReference type="GO" id="GO:0004830">
    <property type="term" value="F:tryptophan-tRNA ligase activity"/>
    <property type="evidence" value="ECO:0007669"/>
    <property type="project" value="UniProtKB-EC"/>
</dbReference>
<comment type="subcellular location">
    <subcellularLocation>
        <location evidence="1">Mitochondrion matrix</location>
    </subcellularLocation>
</comment>
<feature type="disulfide bond" evidence="16">
    <location>
        <begin position="273"/>
        <end position="282"/>
    </location>
</feature>
<dbReference type="CDD" id="cd00806">
    <property type="entry name" value="TrpRS_core"/>
    <property type="match status" value="1"/>
</dbReference>
<keyword evidence="4" id="KW-0436">Ligase</keyword>
<feature type="domain" description="EGF-like" evidence="17">
    <location>
        <begin position="187"/>
        <end position="219"/>
    </location>
</feature>
<dbReference type="InterPro" id="IPR003306">
    <property type="entry name" value="WIF"/>
</dbReference>
<dbReference type="InterPro" id="IPR002305">
    <property type="entry name" value="aa-tRNA-synth_Ic"/>
</dbReference>
<evidence type="ECO:0000256" key="5">
    <source>
        <dbReference type="ARBA" id="ARBA00022729"/>
    </source>
</evidence>
<keyword evidence="8" id="KW-0648">Protein biosynthesis</keyword>
<evidence type="ECO:0000256" key="14">
    <source>
        <dbReference type="ARBA" id="ARBA00069760"/>
    </source>
</evidence>
<feature type="disulfide bond" evidence="16">
    <location>
        <begin position="255"/>
        <end position="265"/>
    </location>
</feature>
<keyword evidence="6" id="KW-0547">Nucleotide-binding</keyword>
<evidence type="ECO:0000256" key="15">
    <source>
        <dbReference type="ARBA" id="ARBA00080951"/>
    </source>
</evidence>
<dbReference type="Gene3D" id="3.40.50.620">
    <property type="entry name" value="HUPs"/>
    <property type="match status" value="1"/>
</dbReference>
<evidence type="ECO:0000256" key="7">
    <source>
        <dbReference type="ARBA" id="ARBA00022840"/>
    </source>
</evidence>
<dbReference type="InterPro" id="IPR002306">
    <property type="entry name" value="Trp-tRNA-ligase"/>
</dbReference>
<comment type="similarity">
    <text evidence="2">Belongs to the class-I aminoacyl-tRNA synthetase family.</text>
</comment>
<dbReference type="PROSITE" id="PS50814">
    <property type="entry name" value="WIF"/>
    <property type="match status" value="1"/>
</dbReference>
<reference evidence="19" key="1">
    <citation type="submission" date="2018-07" db="EMBL/GenBank/DDBJ databases">
        <authorList>
            <person name="Quirk P.G."/>
            <person name="Krulwich T.A."/>
        </authorList>
    </citation>
    <scope>NUCLEOTIDE SEQUENCE</scope>
</reference>
<evidence type="ECO:0000256" key="2">
    <source>
        <dbReference type="ARBA" id="ARBA00005594"/>
    </source>
</evidence>
<comment type="catalytic activity">
    <reaction evidence="12">
        <text>tRNA(Trp) + L-tryptophan + ATP = L-tryptophyl-tRNA(Trp) + AMP + diphosphate + H(+)</text>
        <dbReference type="Rhea" id="RHEA:24080"/>
        <dbReference type="Rhea" id="RHEA-COMP:9671"/>
        <dbReference type="Rhea" id="RHEA-COMP:9705"/>
        <dbReference type="ChEBI" id="CHEBI:15378"/>
        <dbReference type="ChEBI" id="CHEBI:30616"/>
        <dbReference type="ChEBI" id="CHEBI:33019"/>
        <dbReference type="ChEBI" id="CHEBI:57912"/>
        <dbReference type="ChEBI" id="CHEBI:78442"/>
        <dbReference type="ChEBI" id="CHEBI:78535"/>
        <dbReference type="ChEBI" id="CHEBI:456215"/>
        <dbReference type="EC" id="6.1.1.2"/>
    </reaction>
</comment>
<dbReference type="CDD" id="cd00054">
    <property type="entry name" value="EGF_CA"/>
    <property type="match status" value="2"/>
</dbReference>
<feature type="domain" description="EGF-like" evidence="17">
    <location>
        <begin position="251"/>
        <end position="283"/>
    </location>
</feature>
<evidence type="ECO:0000256" key="16">
    <source>
        <dbReference type="PROSITE-ProRule" id="PRU00076"/>
    </source>
</evidence>
<feature type="domain" description="WIF" evidence="18">
    <location>
        <begin position="36"/>
        <end position="173"/>
    </location>
</feature>
<evidence type="ECO:0000256" key="6">
    <source>
        <dbReference type="ARBA" id="ARBA00022741"/>
    </source>
</evidence>
<dbReference type="InterPro" id="IPR001412">
    <property type="entry name" value="aa-tRNA-synth_I_CS"/>
</dbReference>
<dbReference type="InterPro" id="IPR024109">
    <property type="entry name" value="Trp-tRNA-ligase_bac-type"/>
</dbReference>
<dbReference type="PROSITE" id="PS50026">
    <property type="entry name" value="EGF_3"/>
    <property type="match status" value="3"/>
</dbReference>
<keyword evidence="9" id="KW-0030">Aminoacyl-tRNA synthetase</keyword>
<evidence type="ECO:0000256" key="10">
    <source>
        <dbReference type="ARBA" id="ARBA00023180"/>
    </source>
</evidence>
<dbReference type="GO" id="GO:0070183">
    <property type="term" value="P:mitochondrial tryptophanyl-tRNA aminoacylation"/>
    <property type="evidence" value="ECO:0007669"/>
    <property type="project" value="TreeGrafter"/>
</dbReference>
<dbReference type="AlphaFoldDB" id="A0A336LWJ8"/>
<feature type="disulfide bond" evidence="16">
    <location>
        <begin position="209"/>
        <end position="218"/>
    </location>
</feature>
<evidence type="ECO:0000256" key="4">
    <source>
        <dbReference type="ARBA" id="ARBA00022598"/>
    </source>
</evidence>
<dbReference type="GO" id="GO:0005524">
    <property type="term" value="F:ATP binding"/>
    <property type="evidence" value="ECO:0007669"/>
    <property type="project" value="UniProtKB-KW"/>
</dbReference>
<name>A0A336LWJ8_CULSO</name>
<dbReference type="InterPro" id="IPR038677">
    <property type="entry name" value="WIF_sf"/>
</dbReference>
<gene>
    <name evidence="19" type="primary">CSON004476</name>
</gene>
<dbReference type="InterPro" id="IPR000742">
    <property type="entry name" value="EGF"/>
</dbReference>
<dbReference type="InterPro" id="IPR014729">
    <property type="entry name" value="Rossmann-like_a/b/a_fold"/>
</dbReference>
<feature type="domain" description="EGF-like" evidence="17">
    <location>
        <begin position="284"/>
        <end position="315"/>
    </location>
</feature>
<keyword evidence="16" id="KW-1015">Disulfide bond</keyword>
<dbReference type="InterPro" id="IPR050203">
    <property type="entry name" value="Trp-tRNA_synthetase"/>
</dbReference>
<keyword evidence="10" id="KW-0325">Glycoprotein</keyword>
<evidence type="ECO:0000259" key="17">
    <source>
        <dbReference type="PROSITE" id="PS50026"/>
    </source>
</evidence>
<feature type="disulfide bond" evidence="16">
    <location>
        <begin position="191"/>
        <end position="201"/>
    </location>
</feature>
<keyword evidence="16" id="KW-0245">EGF-like domain</keyword>
<dbReference type="EMBL" id="UFQT01000188">
    <property type="protein sequence ID" value="SSX21351.1"/>
    <property type="molecule type" value="Genomic_DNA"/>
</dbReference>
<comment type="caution">
    <text evidence="16">Lacks conserved residue(s) required for the propagation of feature annotation.</text>
</comment>
<dbReference type="PANTHER" id="PTHR43766">
    <property type="entry name" value="TRYPTOPHAN--TRNA LIGASE, MITOCHONDRIAL"/>
    <property type="match status" value="1"/>
</dbReference>
<feature type="disulfide bond" evidence="16">
    <location>
        <begin position="305"/>
        <end position="314"/>
    </location>
</feature>
<evidence type="ECO:0000259" key="18">
    <source>
        <dbReference type="PROSITE" id="PS50814"/>
    </source>
</evidence>
<dbReference type="Gene3D" id="2.60.40.2170">
    <property type="entry name" value="Wnt, WIF domain"/>
    <property type="match status" value="1"/>
</dbReference>
<dbReference type="Pfam" id="PF00579">
    <property type="entry name" value="tRNA-synt_1b"/>
    <property type="match status" value="1"/>
</dbReference>
<evidence type="ECO:0000256" key="11">
    <source>
        <dbReference type="ARBA" id="ARBA00030268"/>
    </source>
</evidence>
<evidence type="ECO:0000256" key="9">
    <source>
        <dbReference type="ARBA" id="ARBA00023146"/>
    </source>
</evidence>
<comment type="function">
    <text evidence="13">Catalyzes the attachment of tryptophan to tRNA(Trp) in a two-step reaction: tryptophan is first activated by ATP to form Trp-AMP and then transferred to the acceptor end of tRNA(Trp).</text>
</comment>
<evidence type="ECO:0000256" key="8">
    <source>
        <dbReference type="ARBA" id="ARBA00022917"/>
    </source>
</evidence>
<dbReference type="FunFam" id="2.10.25.10:FF:000020">
    <property type="entry name" value="Latent-transforming growth factor beta-binding protein 1"/>
    <property type="match status" value="1"/>
</dbReference>
<protein>
    <recommendedName>
        <fullName evidence="14">Tryptophan--tRNA ligase, mitochondrial</fullName>
        <ecNumber evidence="3">6.1.1.2</ecNumber>
    </recommendedName>
    <alternativeName>
        <fullName evidence="15">(Mt)TrpRS</fullName>
    </alternativeName>
    <alternativeName>
        <fullName evidence="11">Tryptophanyl-tRNA synthetase</fullName>
    </alternativeName>
</protein>
<dbReference type="GO" id="GO:0005759">
    <property type="term" value="C:mitochondrial matrix"/>
    <property type="evidence" value="ECO:0007669"/>
    <property type="project" value="UniProtKB-SubCell"/>
</dbReference>
<evidence type="ECO:0000256" key="3">
    <source>
        <dbReference type="ARBA" id="ARBA00013161"/>
    </source>
</evidence>
<dbReference type="NCBIfam" id="TIGR00233">
    <property type="entry name" value="trpS"/>
    <property type="match status" value="1"/>
</dbReference>
<dbReference type="EC" id="6.1.1.2" evidence="3"/>
<dbReference type="FunFam" id="1.10.240.10:FF:000002">
    <property type="entry name" value="Tryptophan--tRNA ligase"/>
    <property type="match status" value="1"/>
</dbReference>
<dbReference type="PROSITE" id="PS00022">
    <property type="entry name" value="EGF_1"/>
    <property type="match status" value="3"/>
</dbReference>
<keyword evidence="5" id="KW-0732">Signal</keyword>
<proteinExistence type="inferred from homology"/>
<dbReference type="FunFam" id="3.40.50.620:FF:000082">
    <property type="entry name" value="MSW1p Mitochondrial tryptophanyl-tRNA synthetase"/>
    <property type="match status" value="1"/>
</dbReference>
<dbReference type="PANTHER" id="PTHR43766:SF1">
    <property type="entry name" value="TRYPTOPHAN--TRNA LIGASE, MITOCHONDRIAL"/>
    <property type="match status" value="1"/>
</dbReference>
<feature type="disulfide bond" evidence="16">
    <location>
        <begin position="287"/>
        <end position="297"/>
    </location>
</feature>